<reference evidence="7 8" key="1">
    <citation type="journal article" date="2009" name="Appl. Environ. Microbiol.">
        <title>Community genomic and proteomic analyses of chemoautotrophic iron-oxidizing "Leptospirillum rubarum" (Group II) and "Leptospirillum ferrodiazotrophum" (Group III) bacteria in acid mine drainage biofilms.</title>
        <authorList>
            <person name="Goltsman D.S."/>
            <person name="Denef V.J."/>
            <person name="Singer S.W."/>
            <person name="VerBerkmoes N.C."/>
            <person name="Lefsrud M."/>
            <person name="Mueller R.S."/>
            <person name="Dick G.J."/>
            <person name="Sun C.L."/>
            <person name="Wheeler K.E."/>
            <person name="Zemla A."/>
            <person name="Baker B.J."/>
            <person name="Hauser L."/>
            <person name="Land M."/>
            <person name="Shah M.B."/>
            <person name="Thelen M.P."/>
            <person name="Hettich R.L."/>
            <person name="Banfield J.F."/>
        </authorList>
    </citation>
    <scope>NUCLEOTIDE SEQUENCE [LARGE SCALE GENOMIC DNA]</scope>
</reference>
<accession>C6HZC9</accession>
<dbReference type="AlphaFoldDB" id="C6HZC9"/>
<dbReference type="GO" id="GO:0046872">
    <property type="term" value="F:metal ion binding"/>
    <property type="evidence" value="ECO:0007669"/>
    <property type="project" value="UniProtKB-KW"/>
</dbReference>
<evidence type="ECO:0000313" key="7">
    <source>
        <dbReference type="EMBL" id="EES52140.1"/>
    </source>
</evidence>
<dbReference type="InterPro" id="IPR051459">
    <property type="entry name" value="Cytochrome_c-type_DH"/>
</dbReference>
<evidence type="ECO:0000259" key="6">
    <source>
        <dbReference type="PROSITE" id="PS51007"/>
    </source>
</evidence>
<name>C6HZC9_9BACT</name>
<evidence type="ECO:0000256" key="4">
    <source>
        <dbReference type="PROSITE-ProRule" id="PRU00433"/>
    </source>
</evidence>
<dbReference type="Proteomes" id="UP000009374">
    <property type="component" value="Unassembled WGS sequence"/>
</dbReference>
<dbReference type="SUPFAM" id="SSF46626">
    <property type="entry name" value="Cytochrome c"/>
    <property type="match status" value="2"/>
</dbReference>
<proteinExistence type="predicted"/>
<dbReference type="GO" id="GO:0009055">
    <property type="term" value="F:electron transfer activity"/>
    <property type="evidence" value="ECO:0007669"/>
    <property type="project" value="InterPro"/>
</dbReference>
<dbReference type="InterPro" id="IPR009056">
    <property type="entry name" value="Cyt_c-like_dom"/>
</dbReference>
<dbReference type="Pfam" id="PF00034">
    <property type="entry name" value="Cytochrom_C"/>
    <property type="match status" value="1"/>
</dbReference>
<evidence type="ECO:0000256" key="2">
    <source>
        <dbReference type="ARBA" id="ARBA00022723"/>
    </source>
</evidence>
<dbReference type="PANTHER" id="PTHR35008:SF9">
    <property type="entry name" value="CYTOCHROME C DOMAIN-CONTAINING PROTEIN"/>
    <property type="match status" value="1"/>
</dbReference>
<evidence type="ECO:0000256" key="1">
    <source>
        <dbReference type="ARBA" id="ARBA00022617"/>
    </source>
</evidence>
<keyword evidence="1 4" id="KW-0349">Heme</keyword>
<evidence type="ECO:0000256" key="3">
    <source>
        <dbReference type="ARBA" id="ARBA00023004"/>
    </source>
</evidence>
<dbReference type="Pfam" id="PF21342">
    <property type="entry name" value="SoxA-TsdA_cyt-c"/>
    <property type="match status" value="1"/>
</dbReference>
<dbReference type="InterPro" id="IPR036909">
    <property type="entry name" value="Cyt_c-like_dom_sf"/>
</dbReference>
<feature type="compositionally biased region" description="Basic and acidic residues" evidence="5">
    <location>
        <begin position="263"/>
        <end position="272"/>
    </location>
</feature>
<dbReference type="PANTHER" id="PTHR35008">
    <property type="entry name" value="BLL4482 PROTEIN-RELATED"/>
    <property type="match status" value="1"/>
</dbReference>
<sequence>MKIGPMSPEWLRVASVVLLSVLLPATISPAEALASGNKNFQFFAPPAEGTLPDGPLGRLIRKGELIFIHTNLYAKKYVGNDLTCESCHLDRGIKPYSAPLWGAFGTYPRYREKNHKVNTLEERIQGCFRFSLNGTPPPVDSETMKAIIAYAYWVSRGAPIGLYLKGQGIVRLPKPDRTPSIRRGKVLFEARCALCHGLDGQGTQADLGQVAFPPVWGPHSYNKGAGFSNVRELAGFLRMNMPLSKGKSLSDQQAWDVAAYVDSHTRPQDPRKSSPATGQ</sequence>
<feature type="domain" description="Cytochrome c" evidence="6">
    <location>
        <begin position="179"/>
        <end position="265"/>
    </location>
</feature>
<dbReference type="EMBL" id="GG693880">
    <property type="protein sequence ID" value="EES52140.1"/>
    <property type="molecule type" value="Genomic_DNA"/>
</dbReference>
<keyword evidence="3 4" id="KW-0408">Iron</keyword>
<dbReference type="PROSITE" id="PS51007">
    <property type="entry name" value="CYTC"/>
    <property type="match status" value="1"/>
</dbReference>
<feature type="region of interest" description="Disordered" evidence="5">
    <location>
        <begin position="260"/>
        <end position="279"/>
    </location>
</feature>
<dbReference type="GO" id="GO:0020037">
    <property type="term" value="F:heme binding"/>
    <property type="evidence" value="ECO:0007669"/>
    <property type="project" value="InterPro"/>
</dbReference>
<dbReference type="Gene3D" id="1.10.760.10">
    <property type="entry name" value="Cytochrome c-like domain"/>
    <property type="match status" value="2"/>
</dbReference>
<evidence type="ECO:0000313" key="8">
    <source>
        <dbReference type="Proteomes" id="UP000009374"/>
    </source>
</evidence>
<keyword evidence="8" id="KW-1185">Reference proteome</keyword>
<keyword evidence="2 4" id="KW-0479">Metal-binding</keyword>
<gene>
    <name evidence="7" type="ORF">UBAL3_94530106</name>
</gene>
<protein>
    <submittedName>
        <fullName evidence="7">Cytochrome c, class I</fullName>
    </submittedName>
</protein>
<evidence type="ECO:0000256" key="5">
    <source>
        <dbReference type="SAM" id="MobiDB-lite"/>
    </source>
</evidence>
<organism evidence="7 8">
    <name type="scientific">Leptospirillum ferrodiazotrophum</name>
    <dbReference type="NCBI Taxonomy" id="412449"/>
    <lineage>
        <taxon>Bacteria</taxon>
        <taxon>Pseudomonadati</taxon>
        <taxon>Nitrospirota</taxon>
        <taxon>Nitrospiria</taxon>
        <taxon>Nitrospirales</taxon>
        <taxon>Nitrospiraceae</taxon>
        <taxon>Leptospirillum</taxon>
    </lineage>
</organism>